<dbReference type="InterPro" id="IPR036291">
    <property type="entry name" value="NAD(P)-bd_dom_sf"/>
</dbReference>
<dbReference type="InterPro" id="IPR051317">
    <property type="entry name" value="Gfo/Idh/MocA_oxidoreduct"/>
</dbReference>
<dbReference type="InterPro" id="IPR055170">
    <property type="entry name" value="GFO_IDH_MocA-like_dom"/>
</dbReference>
<keyword evidence="4" id="KW-1185">Reference proteome</keyword>
<gene>
    <name evidence="3" type="ORF">ACHMWK_00820</name>
</gene>
<dbReference type="SUPFAM" id="SSF55347">
    <property type="entry name" value="Glyceraldehyde-3-phosphate dehydrogenase-like, C-terminal domain"/>
    <property type="match status" value="1"/>
</dbReference>
<dbReference type="Pfam" id="PF01408">
    <property type="entry name" value="GFO_IDH_MocA"/>
    <property type="match status" value="1"/>
</dbReference>
<dbReference type="SUPFAM" id="SSF51735">
    <property type="entry name" value="NAD(P)-binding Rossmann-fold domains"/>
    <property type="match status" value="1"/>
</dbReference>
<reference evidence="3 4" key="1">
    <citation type="submission" date="2024-10" db="EMBL/GenBank/DDBJ databases">
        <title>Aeromonas and Pseudomonas from the Cagarras Archipelago, Rio de Janeiro, Brazil.</title>
        <authorList>
            <person name="Canellas A.L.B."/>
            <person name="Laport M.S."/>
        </authorList>
    </citation>
    <scope>NUCLEOTIDE SEQUENCE [LARGE SCALE GENOMIC DNA]</scope>
    <source>
        <strain evidence="3 4">CPF-4</strain>
    </source>
</reference>
<organism evidence="3 4">
    <name type="scientific">Pseudomonas kulmbachensis</name>
    <dbReference type="NCBI Taxonomy" id="3043408"/>
    <lineage>
        <taxon>Bacteria</taxon>
        <taxon>Pseudomonadati</taxon>
        <taxon>Pseudomonadota</taxon>
        <taxon>Gammaproteobacteria</taxon>
        <taxon>Pseudomonadales</taxon>
        <taxon>Pseudomonadaceae</taxon>
        <taxon>Pseudomonas</taxon>
    </lineage>
</organism>
<dbReference type="Proteomes" id="UP001609821">
    <property type="component" value="Unassembled WGS sequence"/>
</dbReference>
<evidence type="ECO:0000259" key="1">
    <source>
        <dbReference type="Pfam" id="PF01408"/>
    </source>
</evidence>
<accession>A0ABW7LS63</accession>
<dbReference type="PANTHER" id="PTHR43708:SF8">
    <property type="entry name" value="OXIDOREDUCTASE"/>
    <property type="match status" value="1"/>
</dbReference>
<dbReference type="EMBL" id="JBINXB010000001">
    <property type="protein sequence ID" value="MFH6564549.1"/>
    <property type="molecule type" value="Genomic_DNA"/>
</dbReference>
<dbReference type="PANTHER" id="PTHR43708">
    <property type="entry name" value="CONSERVED EXPRESSED OXIDOREDUCTASE (EUROFUNG)"/>
    <property type="match status" value="1"/>
</dbReference>
<evidence type="ECO:0000313" key="3">
    <source>
        <dbReference type="EMBL" id="MFH6564549.1"/>
    </source>
</evidence>
<dbReference type="Gene3D" id="3.40.50.720">
    <property type="entry name" value="NAD(P)-binding Rossmann-like Domain"/>
    <property type="match status" value="1"/>
</dbReference>
<dbReference type="Pfam" id="PF22725">
    <property type="entry name" value="GFO_IDH_MocA_C3"/>
    <property type="match status" value="1"/>
</dbReference>
<evidence type="ECO:0000259" key="2">
    <source>
        <dbReference type="Pfam" id="PF22725"/>
    </source>
</evidence>
<dbReference type="InterPro" id="IPR000683">
    <property type="entry name" value="Gfo/Idh/MocA-like_OxRdtase_N"/>
</dbReference>
<sequence length="347" mass="38235">MQDCTPLRGALIGCGFFALNQLRAWQAQQGVAIVALCDSDPRRLTAFAEYQPDAALFTDAQIMLDELQLDFVDIATPTVAHKPLVLMAAQAGLQVICQKPFAATLEDARLMIDACAERGVSLTVHENFRWQAAIRATIEQLRTGSIGTPFFGRVSFRSGFDVYRLQPYLAKTPRFIIDDLGVHVLDVARALFGDVSRLTCETRRVNPAILGEDVATVMLAHDSGVTSVVDFSYATRLHKDPFPQTLLEIDGDAGSLRLLADFRLQVHDMQGGLREVDVSPQVPAWSEAPWSAIQQSVLSLQNQWLDHQRAGTACETSGTDNYNTQALVEAAYQSAETGTTVKPRRWK</sequence>
<feature type="domain" description="GFO/IDH/MocA-like oxidoreductase" evidence="2">
    <location>
        <begin position="139"/>
        <end position="257"/>
    </location>
</feature>
<proteinExistence type="predicted"/>
<evidence type="ECO:0000313" key="4">
    <source>
        <dbReference type="Proteomes" id="UP001609821"/>
    </source>
</evidence>
<dbReference type="Gene3D" id="3.30.360.10">
    <property type="entry name" value="Dihydrodipicolinate Reductase, domain 2"/>
    <property type="match status" value="1"/>
</dbReference>
<dbReference type="RefSeq" id="WP_261738301.1">
    <property type="nucleotide sequence ID" value="NZ_JBINXA010000002.1"/>
</dbReference>
<feature type="domain" description="Gfo/Idh/MocA-like oxidoreductase N-terminal" evidence="1">
    <location>
        <begin position="8"/>
        <end position="124"/>
    </location>
</feature>
<comment type="caution">
    <text evidence="3">The sequence shown here is derived from an EMBL/GenBank/DDBJ whole genome shotgun (WGS) entry which is preliminary data.</text>
</comment>
<name>A0ABW7LS63_9PSED</name>
<protein>
    <submittedName>
        <fullName evidence="3">Gfo/Idh/MocA family protein</fullName>
    </submittedName>
</protein>